<dbReference type="AlphaFoldDB" id="A0A8X6F1Z5"/>
<sequence length="105" mass="12259">MDDYLFSTFLAEDLVTSIAFVDKSIKNCLKKLYENDLVRLEMSATFRTAVYYLMIQKLACVRSYNADFVLVYKNKITIPNFNRFATDTDSIGIFSERIFTCLVHR</sequence>
<comment type="caution">
    <text evidence="1">The sequence shown here is derived from an EMBL/GenBank/DDBJ whole genome shotgun (WGS) entry which is preliminary data.</text>
</comment>
<protein>
    <submittedName>
        <fullName evidence="1">Uncharacterized protein</fullName>
    </submittedName>
</protein>
<gene>
    <name evidence="1" type="ORF">TNCT_267491</name>
</gene>
<proteinExistence type="predicted"/>
<evidence type="ECO:0000313" key="1">
    <source>
        <dbReference type="EMBL" id="GFQ67797.1"/>
    </source>
</evidence>
<evidence type="ECO:0000313" key="2">
    <source>
        <dbReference type="Proteomes" id="UP000887116"/>
    </source>
</evidence>
<dbReference type="EMBL" id="BMAO01020497">
    <property type="protein sequence ID" value="GFQ67797.1"/>
    <property type="molecule type" value="Genomic_DNA"/>
</dbReference>
<accession>A0A8X6F1Z5</accession>
<dbReference type="Proteomes" id="UP000887116">
    <property type="component" value="Unassembled WGS sequence"/>
</dbReference>
<name>A0A8X6F1Z5_TRICU</name>
<reference evidence="1" key="1">
    <citation type="submission" date="2020-07" db="EMBL/GenBank/DDBJ databases">
        <title>Multicomponent nature underlies the extraordinary mechanical properties of spider dragline silk.</title>
        <authorList>
            <person name="Kono N."/>
            <person name="Nakamura H."/>
            <person name="Mori M."/>
            <person name="Yoshida Y."/>
            <person name="Ohtoshi R."/>
            <person name="Malay A.D."/>
            <person name="Moran D.A.P."/>
            <person name="Tomita M."/>
            <person name="Numata K."/>
            <person name="Arakawa K."/>
        </authorList>
    </citation>
    <scope>NUCLEOTIDE SEQUENCE</scope>
</reference>
<organism evidence="1 2">
    <name type="scientific">Trichonephila clavata</name>
    <name type="common">Joro spider</name>
    <name type="synonym">Nephila clavata</name>
    <dbReference type="NCBI Taxonomy" id="2740835"/>
    <lineage>
        <taxon>Eukaryota</taxon>
        <taxon>Metazoa</taxon>
        <taxon>Ecdysozoa</taxon>
        <taxon>Arthropoda</taxon>
        <taxon>Chelicerata</taxon>
        <taxon>Arachnida</taxon>
        <taxon>Araneae</taxon>
        <taxon>Araneomorphae</taxon>
        <taxon>Entelegynae</taxon>
        <taxon>Araneoidea</taxon>
        <taxon>Nephilidae</taxon>
        <taxon>Trichonephila</taxon>
    </lineage>
</organism>
<keyword evidence="2" id="KW-1185">Reference proteome</keyword>